<organism evidence="2 3">
    <name type="scientific">Heterorhabditis bacteriophora</name>
    <name type="common">Entomopathogenic nematode worm</name>
    <dbReference type="NCBI Taxonomy" id="37862"/>
    <lineage>
        <taxon>Eukaryota</taxon>
        <taxon>Metazoa</taxon>
        <taxon>Ecdysozoa</taxon>
        <taxon>Nematoda</taxon>
        <taxon>Chromadorea</taxon>
        <taxon>Rhabditida</taxon>
        <taxon>Rhabditina</taxon>
        <taxon>Rhabditomorpha</taxon>
        <taxon>Strongyloidea</taxon>
        <taxon>Heterorhabditidae</taxon>
        <taxon>Heterorhabditis</taxon>
    </lineage>
</organism>
<dbReference type="Proteomes" id="UP000095283">
    <property type="component" value="Unplaced"/>
</dbReference>
<protein>
    <submittedName>
        <fullName evidence="3">Atrophin-1</fullName>
    </submittedName>
</protein>
<proteinExistence type="predicted"/>
<evidence type="ECO:0000313" key="3">
    <source>
        <dbReference type="WBParaSite" id="Hba_09781"/>
    </source>
</evidence>
<dbReference type="AlphaFoldDB" id="A0A1I7WX89"/>
<feature type="region of interest" description="Disordered" evidence="1">
    <location>
        <begin position="262"/>
        <end position="326"/>
    </location>
</feature>
<name>A0A1I7WX89_HETBA</name>
<evidence type="ECO:0000256" key="1">
    <source>
        <dbReference type="SAM" id="MobiDB-lite"/>
    </source>
</evidence>
<reference evidence="3" key="1">
    <citation type="submission" date="2016-11" db="UniProtKB">
        <authorList>
            <consortium name="WormBaseParasite"/>
        </authorList>
    </citation>
    <scope>IDENTIFICATION</scope>
</reference>
<keyword evidence="2" id="KW-1185">Reference proteome</keyword>
<feature type="compositionally biased region" description="Low complexity" evidence="1">
    <location>
        <begin position="307"/>
        <end position="326"/>
    </location>
</feature>
<evidence type="ECO:0000313" key="2">
    <source>
        <dbReference type="Proteomes" id="UP000095283"/>
    </source>
</evidence>
<feature type="compositionally biased region" description="Low complexity" evidence="1">
    <location>
        <begin position="264"/>
        <end position="282"/>
    </location>
</feature>
<dbReference type="WBParaSite" id="Hba_09781">
    <property type="protein sequence ID" value="Hba_09781"/>
    <property type="gene ID" value="Hba_09781"/>
</dbReference>
<sequence length="326" mass="35112">MGCIYHVINNVVGNHAILFSFAITRFGKYRCWILYNQYLDINISLPGRTDGLGGYAAAGCHPSTSHGVLSQPQTHGTRMAAATATWYPQHPQHGSGYLSAAVPMHRPTGPSGPPLAHLYPQPHGYPSPLAPVKPVSPYASYALNYIHQHSLARERENAYYRSRGLIPPHPPHSDWRHTPHPFGYALVDWTSLFALCLYIVAVYKAAWDYPYPDIRAGPPGQPPPGGFPPNHPAADPNLFVLVNCILKFTKYCSMITVLDTTSQAGSRAPSTGPPASAATPDSISRMSGGAELGDQRPGSAAAPPPVSTITSNSGPSSSQPSTRLFW</sequence>
<accession>A0A1I7WX89</accession>